<feature type="coiled-coil region" evidence="4">
    <location>
        <begin position="607"/>
        <end position="658"/>
    </location>
</feature>
<evidence type="ECO:0000313" key="7">
    <source>
        <dbReference type="EMBL" id="CCM01813.1"/>
    </source>
</evidence>
<dbReference type="PROSITE" id="PS51299">
    <property type="entry name" value="HTH_APSES"/>
    <property type="match status" value="1"/>
</dbReference>
<name>J4G6H4_9APHY</name>
<dbReference type="InParanoid" id="J4G6H4"/>
<evidence type="ECO:0000256" key="4">
    <source>
        <dbReference type="SAM" id="Coils"/>
    </source>
</evidence>
<keyword evidence="2 3" id="KW-0040">ANK repeat</keyword>
<dbReference type="Gene3D" id="3.10.260.10">
    <property type="entry name" value="Transcription regulator HTH, APSES-type DNA-binding domain"/>
    <property type="match status" value="1"/>
</dbReference>
<evidence type="ECO:0000259" key="6">
    <source>
        <dbReference type="PROSITE" id="PS51299"/>
    </source>
</evidence>
<dbReference type="Gene3D" id="1.25.40.20">
    <property type="entry name" value="Ankyrin repeat-containing domain"/>
    <property type="match status" value="1"/>
</dbReference>
<keyword evidence="4" id="KW-0175">Coiled coil</keyword>
<dbReference type="GO" id="GO:0003677">
    <property type="term" value="F:DNA binding"/>
    <property type="evidence" value="ECO:0007669"/>
    <property type="project" value="InterPro"/>
</dbReference>
<dbReference type="PROSITE" id="PS50297">
    <property type="entry name" value="ANK_REP_REGION"/>
    <property type="match status" value="2"/>
</dbReference>
<feature type="region of interest" description="Disordered" evidence="5">
    <location>
        <begin position="186"/>
        <end position="262"/>
    </location>
</feature>
<gene>
    <name evidence="7" type="ORF">FIBRA_03881</name>
</gene>
<dbReference type="GO" id="GO:0001228">
    <property type="term" value="F:DNA-binding transcription activator activity, RNA polymerase II-specific"/>
    <property type="evidence" value="ECO:0007669"/>
    <property type="project" value="UniProtKB-ARBA"/>
</dbReference>
<evidence type="ECO:0000256" key="1">
    <source>
        <dbReference type="ARBA" id="ARBA00022737"/>
    </source>
</evidence>
<dbReference type="PROSITE" id="PS50088">
    <property type="entry name" value="ANK_REPEAT"/>
    <property type="match status" value="2"/>
</dbReference>
<organism evidence="7 8">
    <name type="scientific">Fibroporia radiculosa</name>
    <dbReference type="NCBI Taxonomy" id="599839"/>
    <lineage>
        <taxon>Eukaryota</taxon>
        <taxon>Fungi</taxon>
        <taxon>Dikarya</taxon>
        <taxon>Basidiomycota</taxon>
        <taxon>Agaricomycotina</taxon>
        <taxon>Agaricomycetes</taxon>
        <taxon>Polyporales</taxon>
        <taxon>Fibroporiaceae</taxon>
        <taxon>Fibroporia</taxon>
    </lineage>
</organism>
<dbReference type="GO" id="GO:0033309">
    <property type="term" value="C:SBF transcription complex"/>
    <property type="evidence" value="ECO:0007669"/>
    <property type="project" value="TreeGrafter"/>
</dbReference>
<reference evidence="7 8" key="1">
    <citation type="journal article" date="2012" name="Appl. Environ. Microbiol.">
        <title>Short-read sequencing for genomic analysis of the brown rot fungus Fibroporia radiculosa.</title>
        <authorList>
            <person name="Tang J.D."/>
            <person name="Perkins A.D."/>
            <person name="Sonstegard T.S."/>
            <person name="Schroeder S.G."/>
            <person name="Burgess S.C."/>
            <person name="Diehl S.V."/>
        </authorList>
    </citation>
    <scope>NUCLEOTIDE SEQUENCE [LARGE SCALE GENOMIC DNA]</scope>
    <source>
        <strain evidence="7 8">TFFH 294</strain>
    </source>
</reference>
<dbReference type="SMART" id="SM01252">
    <property type="entry name" value="KilA-N"/>
    <property type="match status" value="1"/>
</dbReference>
<evidence type="ECO:0000256" key="2">
    <source>
        <dbReference type="ARBA" id="ARBA00023043"/>
    </source>
</evidence>
<dbReference type="FunCoup" id="J4G6H4">
    <property type="interactions" value="139"/>
</dbReference>
<dbReference type="InterPro" id="IPR051642">
    <property type="entry name" value="SWI6-like"/>
</dbReference>
<evidence type="ECO:0000313" key="8">
    <source>
        <dbReference type="Proteomes" id="UP000006352"/>
    </source>
</evidence>
<dbReference type="InterPro" id="IPR018004">
    <property type="entry name" value="KilA/APSES_HTH"/>
</dbReference>
<dbReference type="Pfam" id="PF04383">
    <property type="entry name" value="KilA-N"/>
    <property type="match status" value="1"/>
</dbReference>
<dbReference type="GeneID" id="24096724"/>
<feature type="region of interest" description="Disordered" evidence="5">
    <location>
        <begin position="285"/>
        <end position="308"/>
    </location>
</feature>
<dbReference type="SMART" id="SM00248">
    <property type="entry name" value="ANK"/>
    <property type="match status" value="2"/>
</dbReference>
<feature type="repeat" description="ANK" evidence="3">
    <location>
        <begin position="507"/>
        <end position="539"/>
    </location>
</feature>
<dbReference type="InterPro" id="IPR036770">
    <property type="entry name" value="Ankyrin_rpt-contain_sf"/>
</dbReference>
<dbReference type="SUPFAM" id="SSF54616">
    <property type="entry name" value="DNA-binding domain of Mlu1-box binding protein MBP1"/>
    <property type="match status" value="1"/>
</dbReference>
<feature type="compositionally biased region" description="Polar residues" evidence="5">
    <location>
        <begin position="239"/>
        <end position="254"/>
    </location>
</feature>
<dbReference type="InterPro" id="IPR003163">
    <property type="entry name" value="Tscrpt_reg_HTH_APSES-type"/>
</dbReference>
<dbReference type="PANTHER" id="PTHR43828:SF3">
    <property type="entry name" value="CHROMO DOMAIN-CONTAINING PROTEIN"/>
    <property type="match status" value="1"/>
</dbReference>
<evidence type="ECO:0000256" key="3">
    <source>
        <dbReference type="PROSITE-ProRule" id="PRU00023"/>
    </source>
</evidence>
<accession>J4G6H4</accession>
<keyword evidence="1" id="KW-0677">Repeat</keyword>
<dbReference type="RefSeq" id="XP_012181096.1">
    <property type="nucleotide sequence ID" value="XM_012325706.1"/>
</dbReference>
<evidence type="ECO:0000256" key="5">
    <source>
        <dbReference type="SAM" id="MobiDB-lite"/>
    </source>
</evidence>
<feature type="compositionally biased region" description="Polar residues" evidence="5">
    <location>
        <begin position="290"/>
        <end position="307"/>
    </location>
</feature>
<dbReference type="Proteomes" id="UP000006352">
    <property type="component" value="Unassembled WGS sequence"/>
</dbReference>
<keyword evidence="8" id="KW-1185">Reference proteome</keyword>
<dbReference type="Pfam" id="PF12796">
    <property type="entry name" value="Ank_2"/>
    <property type="match status" value="1"/>
</dbReference>
<dbReference type="FunFam" id="3.10.260.10:FF:000001">
    <property type="entry name" value="APSES transcription factor (MbpA)"/>
    <property type="match status" value="1"/>
</dbReference>
<dbReference type="InterPro" id="IPR002110">
    <property type="entry name" value="Ankyrin_rpt"/>
</dbReference>
<dbReference type="STRING" id="599839.J4G6H4"/>
<dbReference type="GO" id="GO:0030907">
    <property type="term" value="C:MBF transcription complex"/>
    <property type="evidence" value="ECO:0007669"/>
    <property type="project" value="TreeGrafter"/>
</dbReference>
<feature type="repeat" description="ANK" evidence="3">
    <location>
        <begin position="387"/>
        <end position="419"/>
    </location>
</feature>
<dbReference type="InterPro" id="IPR036887">
    <property type="entry name" value="HTH_APSES_sf"/>
</dbReference>
<protein>
    <recommendedName>
        <fullName evidence="6">HTH APSES-type domain-containing protein</fullName>
    </recommendedName>
</protein>
<dbReference type="AlphaFoldDB" id="J4G6H4"/>
<dbReference type="EMBL" id="HE797050">
    <property type="protein sequence ID" value="CCM01813.1"/>
    <property type="molecule type" value="Genomic_DNA"/>
</dbReference>
<sequence>MQAISRPPGQQPPVKIYNAVYSSVQVYECMVRGIAVMRRRSDSYVNATQILKVAGVDKGRRTKILEKEILPGKHEIVQGGYGKYQGTWIPLERGRDIAIQYGVAPLLAPLFDFVPNANPLGIPGNFVPAGLAPPPIMPGSALRLLNQGRAQGLFTPSTSGMHLVQASVQPSSAPYTPGAYAQSPFNMAAVSPTPPPSLKRTRSELEADMSASSPTPPLQAPSAALAGSPDLQMMDGSRPPSTAPQVDFNGNPSPTKRARLDPSPLQSEMVDHGIQIFHPDIESASHHSPRTVTNGVSRPPSSLSTLPNGGLADNLEVVDPLTMRFASKPYIPRTTDAAAPLRDTRRAAIVNAICKSDHPLPIIDQIRDIAPDNPALNVDIDLVLDDQGHTALHLAASMARHATVEALITNGADIHRGNYNGETALVRACLATHNADQQTFHLLVGALHGSIRTLDSSRKSVLHHVVASAGVKGRAVAARYYLDQIFYWIAQHQSGDFRSIVDLQDEHGDTALNIAARVGNRSLVRTFLDVGANRILPNKLGLRPGDFGVETEELGGGPRAEDILASLRSGPSAPVLKSQDVIADLTTMVQTLGTDFAAEVKTKQDGLDVTQAHLRAATRELSEQRKQIQSWTARCGEMDQVKQRARNLEKALSDEEAFDWTGRTELDGTDASTITGPAFKLRGVGSTMAGLGGPVDLSFNLDTEPAIPGSNSVASLIKLRRLKMWHERVERLMDARLRLLQGASAEKEFQCKKIVALCTGVPIDKIEDMLENLVIAVESEAQVIDIGRVSGFMQKVKNNSI</sequence>
<dbReference type="OrthoDB" id="6718656at2759"/>
<proteinExistence type="predicted"/>
<dbReference type="SUPFAM" id="SSF48403">
    <property type="entry name" value="Ankyrin repeat"/>
    <property type="match status" value="1"/>
</dbReference>
<feature type="domain" description="HTH APSES-type" evidence="6">
    <location>
        <begin position="16"/>
        <end position="123"/>
    </location>
</feature>
<dbReference type="HOGENOM" id="CLU_009666_1_1_1"/>
<dbReference type="PANTHER" id="PTHR43828">
    <property type="entry name" value="ASPARAGINASE"/>
    <property type="match status" value="1"/>
</dbReference>